<gene>
    <name evidence="2" type="ORF">LCGC14_2438270</name>
</gene>
<comment type="caution">
    <text evidence="2">The sequence shown here is derived from an EMBL/GenBank/DDBJ whole genome shotgun (WGS) entry which is preliminary data.</text>
</comment>
<protein>
    <submittedName>
        <fullName evidence="2">Uncharacterized protein</fullName>
    </submittedName>
</protein>
<reference evidence="2" key="1">
    <citation type="journal article" date="2015" name="Nature">
        <title>Complex archaea that bridge the gap between prokaryotes and eukaryotes.</title>
        <authorList>
            <person name="Spang A."/>
            <person name="Saw J.H."/>
            <person name="Jorgensen S.L."/>
            <person name="Zaremba-Niedzwiedzka K."/>
            <person name="Martijn J."/>
            <person name="Lind A.E."/>
            <person name="van Eijk R."/>
            <person name="Schleper C."/>
            <person name="Guy L."/>
            <person name="Ettema T.J."/>
        </authorList>
    </citation>
    <scope>NUCLEOTIDE SEQUENCE</scope>
</reference>
<keyword evidence="1" id="KW-0812">Transmembrane</keyword>
<dbReference type="EMBL" id="LAZR01037457">
    <property type="protein sequence ID" value="KKL22160.1"/>
    <property type="molecule type" value="Genomic_DNA"/>
</dbReference>
<feature type="non-terminal residue" evidence="2">
    <location>
        <position position="1"/>
    </location>
</feature>
<evidence type="ECO:0000256" key="1">
    <source>
        <dbReference type="SAM" id="Phobius"/>
    </source>
</evidence>
<name>A0A0F9BJZ2_9ZZZZ</name>
<organism evidence="2">
    <name type="scientific">marine sediment metagenome</name>
    <dbReference type="NCBI Taxonomy" id="412755"/>
    <lineage>
        <taxon>unclassified sequences</taxon>
        <taxon>metagenomes</taxon>
        <taxon>ecological metagenomes</taxon>
    </lineage>
</organism>
<keyword evidence="1" id="KW-1133">Transmembrane helix</keyword>
<keyword evidence="1" id="KW-0472">Membrane</keyword>
<accession>A0A0F9BJZ2</accession>
<proteinExistence type="predicted"/>
<evidence type="ECO:0000313" key="2">
    <source>
        <dbReference type="EMBL" id="KKL22160.1"/>
    </source>
</evidence>
<dbReference type="AlphaFoldDB" id="A0A0F9BJZ2"/>
<feature type="transmembrane region" description="Helical" evidence="1">
    <location>
        <begin position="6"/>
        <end position="31"/>
    </location>
</feature>
<sequence>VPAITTLIGVLTVMVNIMNMLKPILAPRLYLIEYFRYLAR</sequence>